<dbReference type="OrthoDB" id="4366831at2759"/>
<reference evidence="2" key="1">
    <citation type="submission" date="2022-11" db="EMBL/GenBank/DDBJ databases">
        <authorList>
            <person name="Petersen C."/>
        </authorList>
    </citation>
    <scope>NUCLEOTIDE SEQUENCE</scope>
    <source>
        <strain evidence="2">IBT 29864</strain>
    </source>
</reference>
<accession>A0A9X0B7J1</accession>
<keyword evidence="3" id="KW-1185">Reference proteome</keyword>
<evidence type="ECO:0000313" key="3">
    <source>
        <dbReference type="Proteomes" id="UP001147782"/>
    </source>
</evidence>
<dbReference type="RefSeq" id="XP_056561605.1">
    <property type="nucleotide sequence ID" value="XM_056694876.1"/>
</dbReference>
<organism evidence="2 3">
    <name type="scientific">Penicillium cataractarum</name>
    <dbReference type="NCBI Taxonomy" id="2100454"/>
    <lineage>
        <taxon>Eukaryota</taxon>
        <taxon>Fungi</taxon>
        <taxon>Dikarya</taxon>
        <taxon>Ascomycota</taxon>
        <taxon>Pezizomycotina</taxon>
        <taxon>Eurotiomycetes</taxon>
        <taxon>Eurotiomycetidae</taxon>
        <taxon>Eurotiales</taxon>
        <taxon>Aspergillaceae</taxon>
        <taxon>Penicillium</taxon>
    </lineage>
</organism>
<proteinExistence type="predicted"/>
<dbReference type="EMBL" id="JAPZBS010000001">
    <property type="protein sequence ID" value="KAJ5390877.1"/>
    <property type="molecule type" value="Genomic_DNA"/>
</dbReference>
<name>A0A9X0B7J1_9EURO</name>
<evidence type="ECO:0000256" key="1">
    <source>
        <dbReference type="SAM" id="MobiDB-lite"/>
    </source>
</evidence>
<feature type="compositionally biased region" description="Acidic residues" evidence="1">
    <location>
        <begin position="130"/>
        <end position="142"/>
    </location>
</feature>
<feature type="region of interest" description="Disordered" evidence="1">
    <location>
        <begin position="1"/>
        <end position="40"/>
    </location>
</feature>
<reference evidence="2" key="2">
    <citation type="journal article" date="2023" name="IMA Fungus">
        <title>Comparative genomic study of the Penicillium genus elucidates a diverse pangenome and 15 lateral gene transfer events.</title>
        <authorList>
            <person name="Petersen C."/>
            <person name="Sorensen T."/>
            <person name="Nielsen M.R."/>
            <person name="Sondergaard T.E."/>
            <person name="Sorensen J.L."/>
            <person name="Fitzpatrick D.A."/>
            <person name="Frisvad J.C."/>
            <person name="Nielsen K.L."/>
        </authorList>
    </citation>
    <scope>NUCLEOTIDE SEQUENCE</scope>
    <source>
        <strain evidence="2">IBT 29864</strain>
    </source>
</reference>
<feature type="compositionally biased region" description="Pro residues" evidence="1">
    <location>
        <begin position="108"/>
        <end position="117"/>
    </location>
</feature>
<dbReference type="AlphaFoldDB" id="A0A9X0B7J1"/>
<evidence type="ECO:0008006" key="4">
    <source>
        <dbReference type="Google" id="ProtNLM"/>
    </source>
</evidence>
<gene>
    <name evidence="2" type="ORF">N7496_001945</name>
</gene>
<comment type="caution">
    <text evidence="2">The sequence shown here is derived from an EMBL/GenBank/DDBJ whole genome shotgun (WGS) entry which is preliminary data.</text>
</comment>
<sequence>MSEPPQMENTQMPAPAEHAGLPPSSTALAGPRSGRGKQLTAQEVSALYGLCKARLNSGRFADQPKRFWREVAQAFERQTGRPYSWQSCRRRITKLESEVDPQQADAPVPTPPVPAEPSQPAFAVASVNDDTADDLSDDDEDGLPPATSPVRESIHRRFDPMERAIKETCAKIVSESVDNTDIKMQAFAHLVFNDPHDLRKVQKAFSEFKKEFDLALEKAKRGQEEGRQ</sequence>
<protein>
    <recommendedName>
        <fullName evidence="4">Myb/SANT-like domain-containing protein</fullName>
    </recommendedName>
</protein>
<dbReference type="Proteomes" id="UP001147782">
    <property type="component" value="Unassembled WGS sequence"/>
</dbReference>
<dbReference type="GeneID" id="81434053"/>
<evidence type="ECO:0000313" key="2">
    <source>
        <dbReference type="EMBL" id="KAJ5390877.1"/>
    </source>
</evidence>
<feature type="region of interest" description="Disordered" evidence="1">
    <location>
        <begin position="96"/>
        <end position="150"/>
    </location>
</feature>